<feature type="region of interest" description="Disordered" evidence="1">
    <location>
        <begin position="57"/>
        <end position="90"/>
    </location>
</feature>
<evidence type="ECO:0000313" key="2">
    <source>
        <dbReference type="EMBL" id="KAH0547373.1"/>
    </source>
</evidence>
<sequence length="90" mass="10022">MSWAHRSGAPETGRPSTEFRNGHPLQHQVLEVEGSLITILSLPGSFASRAENWSGRFFTAPEHKRRNPSDSDSDDDDDRDDQMSSAKRGP</sequence>
<protein>
    <submittedName>
        <fullName evidence="2">Uncharacterized protein</fullName>
    </submittedName>
</protein>
<dbReference type="EMBL" id="JAHXZJ010002237">
    <property type="protein sequence ID" value="KAH0547373.1"/>
    <property type="molecule type" value="Genomic_DNA"/>
</dbReference>
<gene>
    <name evidence="2" type="ORF">KQX54_018986</name>
</gene>
<evidence type="ECO:0000256" key="1">
    <source>
        <dbReference type="SAM" id="MobiDB-lite"/>
    </source>
</evidence>
<evidence type="ECO:0000313" key="3">
    <source>
        <dbReference type="Proteomes" id="UP000826195"/>
    </source>
</evidence>
<feature type="region of interest" description="Disordered" evidence="1">
    <location>
        <begin position="1"/>
        <end position="26"/>
    </location>
</feature>
<dbReference type="Proteomes" id="UP000826195">
    <property type="component" value="Unassembled WGS sequence"/>
</dbReference>
<comment type="caution">
    <text evidence="2">The sequence shown here is derived from an EMBL/GenBank/DDBJ whole genome shotgun (WGS) entry which is preliminary data.</text>
</comment>
<keyword evidence="3" id="KW-1185">Reference proteome</keyword>
<organism evidence="2 3">
    <name type="scientific">Cotesia glomerata</name>
    <name type="common">Lepidopteran parasitic wasp</name>
    <name type="synonym">Apanteles glomeratus</name>
    <dbReference type="NCBI Taxonomy" id="32391"/>
    <lineage>
        <taxon>Eukaryota</taxon>
        <taxon>Metazoa</taxon>
        <taxon>Ecdysozoa</taxon>
        <taxon>Arthropoda</taxon>
        <taxon>Hexapoda</taxon>
        <taxon>Insecta</taxon>
        <taxon>Pterygota</taxon>
        <taxon>Neoptera</taxon>
        <taxon>Endopterygota</taxon>
        <taxon>Hymenoptera</taxon>
        <taxon>Apocrita</taxon>
        <taxon>Ichneumonoidea</taxon>
        <taxon>Braconidae</taxon>
        <taxon>Microgastrinae</taxon>
        <taxon>Cotesia</taxon>
    </lineage>
</organism>
<proteinExistence type="predicted"/>
<accession>A0AAV7I9I0</accession>
<name>A0AAV7I9I0_COTGL</name>
<feature type="compositionally biased region" description="Acidic residues" evidence="1">
    <location>
        <begin position="71"/>
        <end position="80"/>
    </location>
</feature>
<dbReference type="AlphaFoldDB" id="A0AAV7I9I0"/>
<reference evidence="2 3" key="1">
    <citation type="journal article" date="2021" name="J. Hered.">
        <title>A chromosome-level genome assembly of the parasitoid wasp, Cotesia glomerata (Hymenoptera: Braconidae).</title>
        <authorList>
            <person name="Pinto B.J."/>
            <person name="Weis J.J."/>
            <person name="Gamble T."/>
            <person name="Ode P.J."/>
            <person name="Paul R."/>
            <person name="Zaspel J.M."/>
        </authorList>
    </citation>
    <scope>NUCLEOTIDE SEQUENCE [LARGE SCALE GENOMIC DNA]</scope>
    <source>
        <strain evidence="2">CgM1</strain>
    </source>
</reference>